<dbReference type="SUPFAM" id="SSF116742">
    <property type="entry name" value="eIF2alpha middle domain-like"/>
    <property type="match status" value="1"/>
</dbReference>
<keyword evidence="2" id="KW-1185">Reference proteome</keyword>
<evidence type="ECO:0000313" key="2">
    <source>
        <dbReference type="Proteomes" id="UP000489600"/>
    </source>
</evidence>
<name>A0A565B2Q0_9BRAS</name>
<evidence type="ECO:0000313" key="1">
    <source>
        <dbReference type="EMBL" id="VVA95942.1"/>
    </source>
</evidence>
<dbReference type="EMBL" id="CABITT030000002">
    <property type="protein sequence ID" value="VVA95942.1"/>
    <property type="molecule type" value="Genomic_DNA"/>
</dbReference>
<dbReference type="InterPro" id="IPR024054">
    <property type="entry name" value="TIF2_asu_middle_sf"/>
</dbReference>
<accession>A0A565B2Q0</accession>
<dbReference type="OrthoDB" id="10638430at2759"/>
<dbReference type="Proteomes" id="UP000489600">
    <property type="component" value="Unassembled WGS sequence"/>
</dbReference>
<gene>
    <name evidence="1" type="ORF">ANE_LOCUS6387</name>
</gene>
<protein>
    <submittedName>
        <fullName evidence="1">Uncharacterized protein</fullName>
    </submittedName>
</protein>
<organism evidence="1 2">
    <name type="scientific">Arabis nemorensis</name>
    <dbReference type="NCBI Taxonomy" id="586526"/>
    <lineage>
        <taxon>Eukaryota</taxon>
        <taxon>Viridiplantae</taxon>
        <taxon>Streptophyta</taxon>
        <taxon>Embryophyta</taxon>
        <taxon>Tracheophyta</taxon>
        <taxon>Spermatophyta</taxon>
        <taxon>Magnoliopsida</taxon>
        <taxon>eudicotyledons</taxon>
        <taxon>Gunneridae</taxon>
        <taxon>Pentapetalae</taxon>
        <taxon>rosids</taxon>
        <taxon>malvids</taxon>
        <taxon>Brassicales</taxon>
        <taxon>Brassicaceae</taxon>
        <taxon>Arabideae</taxon>
        <taxon>Arabis</taxon>
    </lineage>
</organism>
<dbReference type="AlphaFoldDB" id="A0A565B2Q0"/>
<comment type="caution">
    <text evidence="1">The sequence shown here is derived from an EMBL/GenBank/DDBJ whole genome shotgun (WGS) entry which is preliminary data.</text>
</comment>
<sequence>MNLVEFGGLRGRLTLTGQELNPVQERLMEPARVTLVRRMRSFHLLISSQRLRRSISLTMVRINNIEKNGCELLFTQSLHVRVVFRQVARTLHLPLKEIYIMTNWPTYEDVTNQQSDSWNTIPLFLREAILNSGVRYDSWRIRNIWVLSSSRLVQNAAFYFAVAIIRQFECMLKRWSGFPVEQSLSMQDLINHIPRHLVNQFGILSLENACRCLEHHGVLSASDGPPLTFIQAAPTPRVS</sequence>
<reference evidence="1" key="1">
    <citation type="submission" date="2019-07" db="EMBL/GenBank/DDBJ databases">
        <authorList>
            <person name="Dittberner H."/>
        </authorList>
    </citation>
    <scope>NUCLEOTIDE SEQUENCE [LARGE SCALE GENOMIC DNA]</scope>
</reference>
<proteinExistence type="predicted"/>